<evidence type="ECO:0000256" key="3">
    <source>
        <dbReference type="ARBA" id="ARBA00022801"/>
    </source>
</evidence>
<feature type="region of interest" description="Disordered" evidence="5">
    <location>
        <begin position="291"/>
        <end position="310"/>
    </location>
</feature>
<dbReference type="AlphaFoldDB" id="A0AAQ3WMW6"/>
<dbReference type="InterPro" id="IPR001087">
    <property type="entry name" value="GDSL"/>
</dbReference>
<accession>A0AAQ3WMW6</accession>
<dbReference type="PANTHER" id="PTHR22835">
    <property type="entry name" value="ZINC FINGER FYVE DOMAIN CONTAINING PROTEIN"/>
    <property type="match status" value="1"/>
</dbReference>
<dbReference type="Proteomes" id="UP001341281">
    <property type="component" value="Chromosome 03"/>
</dbReference>
<evidence type="ECO:0000256" key="1">
    <source>
        <dbReference type="ARBA" id="ARBA00008668"/>
    </source>
</evidence>
<dbReference type="EMBL" id="CP144747">
    <property type="protein sequence ID" value="WVZ67135.1"/>
    <property type="molecule type" value="Genomic_DNA"/>
</dbReference>
<evidence type="ECO:0000313" key="6">
    <source>
        <dbReference type="EMBL" id="WVZ67135.1"/>
    </source>
</evidence>
<keyword evidence="2" id="KW-0732">Signal</keyword>
<keyword evidence="4" id="KW-0325">Glycoprotein</keyword>
<evidence type="ECO:0000256" key="2">
    <source>
        <dbReference type="ARBA" id="ARBA00022729"/>
    </source>
</evidence>
<dbReference type="InterPro" id="IPR036514">
    <property type="entry name" value="SGNH_hydro_sf"/>
</dbReference>
<evidence type="ECO:0000313" key="7">
    <source>
        <dbReference type="Proteomes" id="UP001341281"/>
    </source>
</evidence>
<dbReference type="SUPFAM" id="SSF52266">
    <property type="entry name" value="SGNH hydrolase"/>
    <property type="match status" value="1"/>
</dbReference>
<keyword evidence="3" id="KW-0378">Hydrolase</keyword>
<keyword evidence="7" id="KW-1185">Reference proteome</keyword>
<sequence length="450" mass="47274">MELSAGSAALVVSSPGAPAGGLKKVLRLLFVAAVGVALWSQLAAPSWLLSVGCGDDIMPASRWWWPFPFSSAPPLKKQTTRTARRGPPAGGGGGGKGPAACVMFNFGDSNSDTGNLVAGAGFRLHGPVGRRFFGKPSGRFSDGRLYIDFICERLGLDHLSPYLESSGVSFRHGANFAAAGATAGESSMFSLGTQVRQFRHLKARTADLLPLGLGSGITKEEFENAVYSIDIGQNDIQVALLSNNLSYHRVLQETIPAIITRIRNAATMVHEAGGRKLVLYNTGPLGCLPSMLARRRRRRPPSGSGSGSGGGRLEVDAAGCLAGHNRVARAFNAQLAGLCRDLRRRLAGATVVCVDMYAIKYGLVANHTAHGLGGAPLMACCGSGGPPYNYRPGAACGSPKVEACADGDRRVSWDGLHYTEAANRIIADKVLSAEHSDPPLRLHTLCTSPS</sequence>
<dbReference type="Gene3D" id="3.40.50.1110">
    <property type="entry name" value="SGNH hydrolase"/>
    <property type="match status" value="1"/>
</dbReference>
<dbReference type="InterPro" id="IPR035669">
    <property type="entry name" value="SGNH_plant_lipase-like"/>
</dbReference>
<dbReference type="GO" id="GO:0016788">
    <property type="term" value="F:hydrolase activity, acting on ester bonds"/>
    <property type="evidence" value="ECO:0007669"/>
    <property type="project" value="InterPro"/>
</dbReference>
<reference evidence="6 7" key="1">
    <citation type="submission" date="2024-02" db="EMBL/GenBank/DDBJ databases">
        <title>High-quality chromosome-scale genome assembly of Pensacola bahiagrass (Paspalum notatum Flugge var. saurae).</title>
        <authorList>
            <person name="Vega J.M."/>
            <person name="Podio M."/>
            <person name="Orjuela J."/>
            <person name="Siena L.A."/>
            <person name="Pessino S.C."/>
            <person name="Combes M.C."/>
            <person name="Mariac C."/>
            <person name="Albertini E."/>
            <person name="Pupilli F."/>
            <person name="Ortiz J.P.A."/>
            <person name="Leblanc O."/>
        </authorList>
    </citation>
    <scope>NUCLEOTIDE SEQUENCE [LARGE SCALE GENOMIC DNA]</scope>
    <source>
        <strain evidence="6">R1</strain>
        <tissue evidence="6">Leaf</tissue>
    </source>
</reference>
<proteinExistence type="inferred from homology"/>
<name>A0AAQ3WMW6_PASNO</name>
<protein>
    <submittedName>
        <fullName evidence="6">Uncharacterized protein</fullName>
    </submittedName>
</protein>
<dbReference type="PANTHER" id="PTHR22835:SF676">
    <property type="entry name" value="GDSL ESTERASE_LIPASE"/>
    <property type="match status" value="1"/>
</dbReference>
<comment type="similarity">
    <text evidence="1">Belongs to the 'GDSL' lipolytic enzyme family.</text>
</comment>
<organism evidence="6 7">
    <name type="scientific">Paspalum notatum var. saurae</name>
    <dbReference type="NCBI Taxonomy" id="547442"/>
    <lineage>
        <taxon>Eukaryota</taxon>
        <taxon>Viridiplantae</taxon>
        <taxon>Streptophyta</taxon>
        <taxon>Embryophyta</taxon>
        <taxon>Tracheophyta</taxon>
        <taxon>Spermatophyta</taxon>
        <taxon>Magnoliopsida</taxon>
        <taxon>Liliopsida</taxon>
        <taxon>Poales</taxon>
        <taxon>Poaceae</taxon>
        <taxon>PACMAD clade</taxon>
        <taxon>Panicoideae</taxon>
        <taxon>Andropogonodae</taxon>
        <taxon>Paspaleae</taxon>
        <taxon>Paspalinae</taxon>
        <taxon>Paspalum</taxon>
    </lineage>
</organism>
<evidence type="ECO:0000256" key="5">
    <source>
        <dbReference type="SAM" id="MobiDB-lite"/>
    </source>
</evidence>
<feature type="region of interest" description="Disordered" evidence="5">
    <location>
        <begin position="74"/>
        <end position="95"/>
    </location>
</feature>
<gene>
    <name evidence="6" type="ORF">U9M48_016258</name>
</gene>
<evidence type="ECO:0000256" key="4">
    <source>
        <dbReference type="ARBA" id="ARBA00023180"/>
    </source>
</evidence>
<dbReference type="Pfam" id="PF00657">
    <property type="entry name" value="Lipase_GDSL"/>
    <property type="match status" value="1"/>
</dbReference>
<dbReference type="CDD" id="cd01837">
    <property type="entry name" value="SGNH_plant_lipase_like"/>
    <property type="match status" value="1"/>
</dbReference>